<evidence type="ECO:0000259" key="5">
    <source>
        <dbReference type="PROSITE" id="PS51186"/>
    </source>
</evidence>
<accession>A0ABW4DSH7</accession>
<proteinExistence type="inferred from homology"/>
<name>A0ABW4DSH7_9LACO</name>
<dbReference type="SUPFAM" id="SSF55729">
    <property type="entry name" value="Acyl-CoA N-acyltransferases (Nat)"/>
    <property type="match status" value="1"/>
</dbReference>
<evidence type="ECO:0000313" key="7">
    <source>
        <dbReference type="Proteomes" id="UP001597244"/>
    </source>
</evidence>
<evidence type="ECO:0000256" key="2">
    <source>
        <dbReference type="ARBA" id="ARBA00022490"/>
    </source>
</evidence>
<protein>
    <submittedName>
        <fullName evidence="6">Ribosomal protein S18-alanine N-acetyltransferase</fullName>
        <ecNumber evidence="6">2.3.1.266</ecNumber>
    </submittedName>
</protein>
<dbReference type="PROSITE" id="PS51186">
    <property type="entry name" value="GNAT"/>
    <property type="match status" value="1"/>
</dbReference>
<dbReference type="GO" id="GO:0008999">
    <property type="term" value="F:protein-N-terminal-alanine acetyltransferase activity"/>
    <property type="evidence" value="ECO:0007669"/>
    <property type="project" value="UniProtKB-EC"/>
</dbReference>
<dbReference type="EC" id="2.3.1.266" evidence="6"/>
<comment type="caution">
    <text evidence="6">The sequence shown here is derived from an EMBL/GenBank/DDBJ whole genome shotgun (WGS) entry which is preliminary data.</text>
</comment>
<evidence type="ECO:0000256" key="4">
    <source>
        <dbReference type="ARBA" id="ARBA00023315"/>
    </source>
</evidence>
<feature type="domain" description="N-acetyltransferase" evidence="5">
    <location>
        <begin position="34"/>
        <end position="182"/>
    </location>
</feature>
<dbReference type="InterPro" id="IPR050680">
    <property type="entry name" value="YpeA/RimI_acetyltransf"/>
</dbReference>
<dbReference type="InterPro" id="IPR006464">
    <property type="entry name" value="AcTrfase_RimI/Ard1"/>
</dbReference>
<keyword evidence="2" id="KW-0963">Cytoplasm</keyword>
<keyword evidence="6" id="KW-0687">Ribonucleoprotein</keyword>
<sequence length="183" mass="21441">MLNKFKNLFQPQRNQATTSDEFVEEEFQLQTQTYYLRRLTAASLDDLLMIERDVYAGQTPWDRLVFLNEINKRYKHLYVGLYDANATLIGFVGAWFSETELHITNIAVLNAWQNLGLGRRLMQLMIDQAKQRGCQQVTLETRITNEPAKHLYHQLGFVDRKIRKNYYALDNEDAISMCLLLAD</sequence>
<dbReference type="InterPro" id="IPR016181">
    <property type="entry name" value="Acyl_CoA_acyltransferase"/>
</dbReference>
<evidence type="ECO:0000256" key="1">
    <source>
        <dbReference type="ARBA" id="ARBA00005395"/>
    </source>
</evidence>
<dbReference type="CDD" id="cd04301">
    <property type="entry name" value="NAT_SF"/>
    <property type="match status" value="1"/>
</dbReference>
<dbReference type="InterPro" id="IPR000182">
    <property type="entry name" value="GNAT_dom"/>
</dbReference>
<comment type="similarity">
    <text evidence="1">Belongs to the acetyltransferase family. RimI subfamily.</text>
</comment>
<keyword evidence="3 6" id="KW-0808">Transferase</keyword>
<gene>
    <name evidence="6" type="primary">rimI</name>
    <name evidence="6" type="ORF">ACFQ4L_10200</name>
</gene>
<evidence type="ECO:0000313" key="6">
    <source>
        <dbReference type="EMBL" id="MFD1466431.1"/>
    </source>
</evidence>
<reference evidence="7" key="1">
    <citation type="journal article" date="2019" name="Int. J. Syst. Evol. Microbiol.">
        <title>The Global Catalogue of Microorganisms (GCM) 10K type strain sequencing project: providing services to taxonomists for standard genome sequencing and annotation.</title>
        <authorList>
            <consortium name="The Broad Institute Genomics Platform"/>
            <consortium name="The Broad Institute Genome Sequencing Center for Infectious Disease"/>
            <person name="Wu L."/>
            <person name="Ma J."/>
        </authorList>
    </citation>
    <scope>NUCLEOTIDE SEQUENCE [LARGE SCALE GENOMIC DNA]</scope>
    <source>
        <strain evidence="7">CCM 8951</strain>
    </source>
</reference>
<dbReference type="RefSeq" id="WP_164506561.1">
    <property type="nucleotide sequence ID" value="NZ_JBHTOF010000102.1"/>
</dbReference>
<dbReference type="Gene3D" id="3.40.630.30">
    <property type="match status" value="1"/>
</dbReference>
<evidence type="ECO:0000256" key="3">
    <source>
        <dbReference type="ARBA" id="ARBA00022679"/>
    </source>
</evidence>
<dbReference type="NCBIfam" id="TIGR01575">
    <property type="entry name" value="rimI"/>
    <property type="match status" value="1"/>
</dbReference>
<keyword evidence="6" id="KW-0689">Ribosomal protein</keyword>
<keyword evidence="7" id="KW-1185">Reference proteome</keyword>
<organism evidence="6 7">
    <name type="scientific">Lapidilactobacillus mulanensis</name>
    <dbReference type="NCBI Taxonomy" id="2485999"/>
    <lineage>
        <taxon>Bacteria</taxon>
        <taxon>Bacillati</taxon>
        <taxon>Bacillota</taxon>
        <taxon>Bacilli</taxon>
        <taxon>Lactobacillales</taxon>
        <taxon>Lactobacillaceae</taxon>
        <taxon>Lapidilactobacillus</taxon>
    </lineage>
</organism>
<dbReference type="GO" id="GO:0005840">
    <property type="term" value="C:ribosome"/>
    <property type="evidence" value="ECO:0007669"/>
    <property type="project" value="UniProtKB-KW"/>
</dbReference>
<dbReference type="PANTHER" id="PTHR43420:SF44">
    <property type="entry name" value="ACETYLTRANSFERASE YPEA"/>
    <property type="match status" value="1"/>
</dbReference>
<dbReference type="Pfam" id="PF00583">
    <property type="entry name" value="Acetyltransf_1"/>
    <property type="match status" value="1"/>
</dbReference>
<keyword evidence="4 6" id="KW-0012">Acyltransferase</keyword>
<dbReference type="PANTHER" id="PTHR43420">
    <property type="entry name" value="ACETYLTRANSFERASE"/>
    <property type="match status" value="1"/>
</dbReference>
<dbReference type="EMBL" id="JBHTOF010000102">
    <property type="protein sequence ID" value="MFD1466431.1"/>
    <property type="molecule type" value="Genomic_DNA"/>
</dbReference>
<dbReference type="Proteomes" id="UP001597244">
    <property type="component" value="Unassembled WGS sequence"/>
</dbReference>